<feature type="transmembrane region" description="Helical" evidence="1">
    <location>
        <begin position="293"/>
        <end position="315"/>
    </location>
</feature>
<sequence>MRWDLALGAAGVLLVIAAAVAPHLLATDPRGNLTSTVAPLLANGDPHVGWGTPFAVLLAVAGVAWGPTVAQRLSWRQLLGATYVLTLAWSMSLAMVDGWQRGFAGNLTSEDEYLAEVPRVTDVHGMLQAFTSHIIDYQPGRWTTHVAAHPPGAFLVYVGLDRIGLGGGTFASLLTWAVGCSAGVAVLVAVRVLAGRAGGPGGEQLARRAAPFLALAPTAIWVAVSADGMFAGVSAWGIALLALAATRTVRRPVVAAVGAGVVLGFGIYLSYGLVVLGVVAIAVLVAARSWTPLLPAVLGALAVVALFTALGFWWLDGYDLVVQRYYQGIAADRTYSYWIWANVAALVCAVGLATPAGVRRALAPARLRRRDGLSLLVVGALLAVVAADVSGLSRSETERIWLPFGVWLLAATALLPVRHQRAWLAAGAVVALAINHLLLTAW</sequence>
<dbReference type="Proteomes" id="UP001164965">
    <property type="component" value="Chromosome"/>
</dbReference>
<reference evidence="2" key="1">
    <citation type="submission" date="2022-10" db="EMBL/GenBank/DDBJ databases">
        <title>Rhodococcus sp.75.</title>
        <authorList>
            <person name="Sun M."/>
        </authorList>
    </citation>
    <scope>NUCLEOTIDE SEQUENCE</scope>
    <source>
        <strain evidence="2">75</strain>
    </source>
</reference>
<feature type="transmembrane region" description="Helical" evidence="1">
    <location>
        <begin position="423"/>
        <end position="441"/>
    </location>
</feature>
<evidence type="ECO:0000256" key="1">
    <source>
        <dbReference type="SAM" id="Phobius"/>
    </source>
</evidence>
<feature type="transmembrane region" description="Helical" evidence="1">
    <location>
        <begin position="50"/>
        <end position="66"/>
    </location>
</feature>
<feature type="transmembrane region" description="Helical" evidence="1">
    <location>
        <begin position="400"/>
        <end position="417"/>
    </location>
</feature>
<keyword evidence="1" id="KW-0472">Membrane</keyword>
<dbReference type="EMBL" id="CP110615">
    <property type="protein sequence ID" value="UZJ26739.1"/>
    <property type="molecule type" value="Genomic_DNA"/>
</dbReference>
<evidence type="ECO:0000313" key="3">
    <source>
        <dbReference type="Proteomes" id="UP001164965"/>
    </source>
</evidence>
<feature type="transmembrane region" description="Helical" evidence="1">
    <location>
        <begin position="373"/>
        <end position="393"/>
    </location>
</feature>
<organism evidence="2 3">
    <name type="scientific">Rhodococcus antarcticus</name>
    <dbReference type="NCBI Taxonomy" id="2987751"/>
    <lineage>
        <taxon>Bacteria</taxon>
        <taxon>Bacillati</taxon>
        <taxon>Actinomycetota</taxon>
        <taxon>Actinomycetes</taxon>
        <taxon>Mycobacteriales</taxon>
        <taxon>Nocardiaceae</taxon>
        <taxon>Rhodococcus</taxon>
    </lineage>
</organism>
<accession>A0ABY6P4Z9</accession>
<evidence type="ECO:0000313" key="2">
    <source>
        <dbReference type="EMBL" id="UZJ26739.1"/>
    </source>
</evidence>
<feature type="transmembrane region" description="Helical" evidence="1">
    <location>
        <begin position="170"/>
        <end position="193"/>
    </location>
</feature>
<keyword evidence="3" id="KW-1185">Reference proteome</keyword>
<name>A0ABY6P4Z9_9NOCA</name>
<keyword evidence="1" id="KW-1133">Transmembrane helix</keyword>
<protein>
    <recommendedName>
        <fullName evidence="4">Integral membrane protein</fullName>
    </recommendedName>
</protein>
<gene>
    <name evidence="2" type="ORF">RHODO2019_17190</name>
</gene>
<keyword evidence="1" id="KW-0812">Transmembrane</keyword>
<feature type="transmembrane region" description="Helical" evidence="1">
    <location>
        <begin position="335"/>
        <end position="353"/>
    </location>
</feature>
<proteinExistence type="predicted"/>
<feature type="transmembrane region" description="Helical" evidence="1">
    <location>
        <begin position="261"/>
        <end position="287"/>
    </location>
</feature>
<evidence type="ECO:0008006" key="4">
    <source>
        <dbReference type="Google" id="ProtNLM"/>
    </source>
</evidence>
<feature type="transmembrane region" description="Helical" evidence="1">
    <location>
        <begin position="230"/>
        <end position="249"/>
    </location>
</feature>